<evidence type="ECO:0000256" key="2">
    <source>
        <dbReference type="SAM" id="MobiDB-lite"/>
    </source>
</evidence>
<evidence type="ECO:0000313" key="5">
    <source>
        <dbReference type="Proteomes" id="UP000325315"/>
    </source>
</evidence>
<dbReference type="PANTHER" id="PTHR34482">
    <property type="entry name" value="DNA DAMAGE-INDUCIBLE PROTEIN 1-LIKE"/>
    <property type="match status" value="1"/>
</dbReference>
<proteinExistence type="predicted"/>
<reference evidence="5" key="1">
    <citation type="journal article" date="2019" name="Plant Biotechnol. J.">
        <title>Genome sequencing of the Australian wild diploid species Gossypium australe highlights disease resistance and delayed gland morphogenesis.</title>
        <authorList>
            <person name="Cai Y."/>
            <person name="Cai X."/>
            <person name="Wang Q."/>
            <person name="Wang P."/>
            <person name="Zhang Y."/>
            <person name="Cai C."/>
            <person name="Xu Y."/>
            <person name="Wang K."/>
            <person name="Zhou Z."/>
            <person name="Wang C."/>
            <person name="Geng S."/>
            <person name="Li B."/>
            <person name="Dong Q."/>
            <person name="Hou Y."/>
            <person name="Wang H."/>
            <person name="Ai P."/>
            <person name="Liu Z."/>
            <person name="Yi F."/>
            <person name="Sun M."/>
            <person name="An G."/>
            <person name="Cheng J."/>
            <person name="Zhang Y."/>
            <person name="Shi Q."/>
            <person name="Xie Y."/>
            <person name="Shi X."/>
            <person name="Chang Y."/>
            <person name="Huang F."/>
            <person name="Chen Y."/>
            <person name="Hong S."/>
            <person name="Mi L."/>
            <person name="Sun Q."/>
            <person name="Zhang L."/>
            <person name="Zhou B."/>
            <person name="Peng R."/>
            <person name="Zhang X."/>
            <person name="Liu F."/>
        </authorList>
    </citation>
    <scope>NUCLEOTIDE SEQUENCE [LARGE SCALE GENOMIC DNA]</scope>
    <source>
        <strain evidence="5">cv. PA1801</strain>
    </source>
</reference>
<comment type="caution">
    <text evidence="4">The sequence shown here is derived from an EMBL/GenBank/DDBJ whole genome shotgun (WGS) entry which is preliminary data.</text>
</comment>
<keyword evidence="4" id="KW-0645">Protease</keyword>
<feature type="domain" description="CCHC-type" evidence="3">
    <location>
        <begin position="308"/>
        <end position="323"/>
    </location>
</feature>
<dbReference type="GO" id="GO:0008270">
    <property type="term" value="F:zinc ion binding"/>
    <property type="evidence" value="ECO:0007669"/>
    <property type="project" value="UniProtKB-KW"/>
</dbReference>
<evidence type="ECO:0000256" key="1">
    <source>
        <dbReference type="PROSITE-ProRule" id="PRU00047"/>
    </source>
</evidence>
<keyword evidence="4" id="KW-0482">Metalloprotease</keyword>
<dbReference type="GO" id="GO:0006508">
    <property type="term" value="P:proteolysis"/>
    <property type="evidence" value="ECO:0007669"/>
    <property type="project" value="UniProtKB-KW"/>
</dbReference>
<accession>A0A5B6WYJ5</accession>
<dbReference type="EMBL" id="SMMG02000001">
    <property type="protein sequence ID" value="KAA3487009.1"/>
    <property type="molecule type" value="Genomic_DNA"/>
</dbReference>
<dbReference type="InterPro" id="IPR005162">
    <property type="entry name" value="Retrotrans_gag_dom"/>
</dbReference>
<dbReference type="GO" id="GO:0003676">
    <property type="term" value="F:nucleic acid binding"/>
    <property type="evidence" value="ECO:0007669"/>
    <property type="project" value="InterPro"/>
</dbReference>
<protein>
    <submittedName>
        <fullName evidence="4">ATP-dependent zinc metalloprotease FtsH</fullName>
    </submittedName>
</protein>
<sequence>MSSRGRGRGRMTASEPVGSGYGSESEVPPAVDVEEQDPISEEDAVSQAMLRVLQQVARASRGNEARKSVSERLRSNGAEVFRGVSGVAPNVAEYWLEGVERIMDDLDCAPEEKLKGAVSLLRDEAYRWWLTVKQGVPADRLDWDYFKEKFEGKYVGASYLDAQRKAFLNLVQGNKSIAEYEAEFVRLSQYAKGIVATDYERCVRFEDGLRDELRVLIAPQRERDFAVLVEKARIAEEVKRTVRENRGKNRNENKRSVGWSASFGDAQKRPRVGNTVHTPVPVAENRNCLCARCGRPHTGECWGNSKTCFRCGSKAHLVKNCPRSMRGHGSRHGGNGSSQNQPRSQSGQGKVPIPKFKKRAVSAVRDWPPGCGPAAGDSYRQIAVVSLVDSVGIEGLELQVISNKCAIYTPKGYSDDQVRVYFEYVVDVSFVLHRGLALTEVALWIFTI</sequence>
<dbReference type="Pfam" id="PF03732">
    <property type="entry name" value="Retrotrans_gag"/>
    <property type="match status" value="1"/>
</dbReference>
<dbReference type="AlphaFoldDB" id="A0A5B6WYJ5"/>
<keyword evidence="5" id="KW-1185">Reference proteome</keyword>
<dbReference type="GO" id="GO:0008237">
    <property type="term" value="F:metallopeptidase activity"/>
    <property type="evidence" value="ECO:0007669"/>
    <property type="project" value="UniProtKB-KW"/>
</dbReference>
<evidence type="ECO:0000313" key="4">
    <source>
        <dbReference type="EMBL" id="KAA3487009.1"/>
    </source>
</evidence>
<evidence type="ECO:0000259" key="3">
    <source>
        <dbReference type="PROSITE" id="PS50158"/>
    </source>
</evidence>
<dbReference type="OrthoDB" id="913391at2759"/>
<dbReference type="PROSITE" id="PS50158">
    <property type="entry name" value="ZF_CCHC"/>
    <property type="match status" value="1"/>
</dbReference>
<keyword evidence="1" id="KW-0863">Zinc-finger</keyword>
<feature type="compositionally biased region" description="Acidic residues" evidence="2">
    <location>
        <begin position="32"/>
        <end position="44"/>
    </location>
</feature>
<gene>
    <name evidence="4" type="ORF">EPI10_030866</name>
</gene>
<feature type="compositionally biased region" description="Basic and acidic residues" evidence="2">
    <location>
        <begin position="245"/>
        <end position="255"/>
    </location>
</feature>
<dbReference type="PANTHER" id="PTHR34482:SF36">
    <property type="entry name" value="RETROTRANSPOSON GAG DOMAIN-CONTAINING PROTEIN"/>
    <property type="match status" value="1"/>
</dbReference>
<keyword evidence="4" id="KW-0378">Hydrolase</keyword>
<dbReference type="InterPro" id="IPR001878">
    <property type="entry name" value="Znf_CCHC"/>
</dbReference>
<feature type="region of interest" description="Disordered" evidence="2">
    <location>
        <begin position="322"/>
        <end position="352"/>
    </location>
</feature>
<name>A0A5B6WYJ5_9ROSI</name>
<feature type="region of interest" description="Disordered" evidence="2">
    <location>
        <begin position="1"/>
        <end position="44"/>
    </location>
</feature>
<keyword evidence="1" id="KW-0862">Zinc</keyword>
<dbReference type="Proteomes" id="UP000325315">
    <property type="component" value="Unassembled WGS sequence"/>
</dbReference>
<keyword evidence="1" id="KW-0479">Metal-binding</keyword>
<organism evidence="4 5">
    <name type="scientific">Gossypium australe</name>
    <dbReference type="NCBI Taxonomy" id="47621"/>
    <lineage>
        <taxon>Eukaryota</taxon>
        <taxon>Viridiplantae</taxon>
        <taxon>Streptophyta</taxon>
        <taxon>Embryophyta</taxon>
        <taxon>Tracheophyta</taxon>
        <taxon>Spermatophyta</taxon>
        <taxon>Magnoliopsida</taxon>
        <taxon>eudicotyledons</taxon>
        <taxon>Gunneridae</taxon>
        <taxon>Pentapetalae</taxon>
        <taxon>rosids</taxon>
        <taxon>malvids</taxon>
        <taxon>Malvales</taxon>
        <taxon>Malvaceae</taxon>
        <taxon>Malvoideae</taxon>
        <taxon>Gossypium</taxon>
    </lineage>
</organism>
<feature type="region of interest" description="Disordered" evidence="2">
    <location>
        <begin position="245"/>
        <end position="278"/>
    </location>
</feature>